<feature type="domain" description="Zn(2)-C6 fungal-type" evidence="2">
    <location>
        <begin position="28"/>
        <end position="58"/>
    </location>
</feature>
<comment type="caution">
    <text evidence="3">The sequence shown here is derived from an EMBL/GenBank/DDBJ whole genome shotgun (WGS) entry which is preliminary data.</text>
</comment>
<dbReference type="InterPro" id="IPR036864">
    <property type="entry name" value="Zn2-C6_fun-type_DNA-bd_sf"/>
</dbReference>
<accession>A0A9P4XNZ6</accession>
<name>A0A9P4XNZ6_9HYPO</name>
<protein>
    <recommendedName>
        <fullName evidence="2">Zn(2)-C6 fungal-type domain-containing protein</fullName>
    </recommendedName>
</protein>
<gene>
    <name evidence="3" type="ORF">CFAM422_000361</name>
</gene>
<organism evidence="3 4">
    <name type="scientific">Trichoderma lentiforme</name>
    <dbReference type="NCBI Taxonomy" id="1567552"/>
    <lineage>
        <taxon>Eukaryota</taxon>
        <taxon>Fungi</taxon>
        <taxon>Dikarya</taxon>
        <taxon>Ascomycota</taxon>
        <taxon>Pezizomycotina</taxon>
        <taxon>Sordariomycetes</taxon>
        <taxon>Hypocreomycetidae</taxon>
        <taxon>Hypocreales</taxon>
        <taxon>Hypocreaceae</taxon>
        <taxon>Trichoderma</taxon>
    </lineage>
</organism>
<proteinExistence type="predicted"/>
<dbReference type="Pfam" id="PF00172">
    <property type="entry name" value="Zn_clus"/>
    <property type="match status" value="1"/>
</dbReference>
<keyword evidence="1" id="KW-0539">Nucleus</keyword>
<dbReference type="InterPro" id="IPR001138">
    <property type="entry name" value="Zn2Cys6_DnaBD"/>
</dbReference>
<dbReference type="PROSITE" id="PS50048">
    <property type="entry name" value="ZN2_CY6_FUNGAL_2"/>
    <property type="match status" value="1"/>
</dbReference>
<dbReference type="CDD" id="cd12148">
    <property type="entry name" value="fungal_TF_MHR"/>
    <property type="match status" value="1"/>
</dbReference>
<dbReference type="CDD" id="cd00067">
    <property type="entry name" value="GAL4"/>
    <property type="match status" value="1"/>
</dbReference>
<evidence type="ECO:0000256" key="1">
    <source>
        <dbReference type="ARBA" id="ARBA00023242"/>
    </source>
</evidence>
<dbReference type="GO" id="GO:0008270">
    <property type="term" value="F:zinc ion binding"/>
    <property type="evidence" value="ECO:0007669"/>
    <property type="project" value="InterPro"/>
</dbReference>
<dbReference type="PROSITE" id="PS00463">
    <property type="entry name" value="ZN2_CY6_FUNGAL_1"/>
    <property type="match status" value="1"/>
</dbReference>
<dbReference type="Proteomes" id="UP000801864">
    <property type="component" value="Unassembled WGS sequence"/>
</dbReference>
<evidence type="ECO:0000313" key="4">
    <source>
        <dbReference type="Proteomes" id="UP000801864"/>
    </source>
</evidence>
<evidence type="ECO:0000259" key="2">
    <source>
        <dbReference type="PROSITE" id="PS50048"/>
    </source>
</evidence>
<sequence>MQASASTSDYTTLHIPPQFPVFGRAAGVCHQCKRAKTRCDRALPACNRCILKKTRCVYGRQISTNNSAGGLCPGEGEDVTPSKDTRACCISKVPLDKCYKLVGMISVALLSGVDDAEQEASLLRMTLKSAGLTATSIVQTYKDTIHSWFPIMTDDQINQLAEYYAWGQCRGIDGMLLLSMALISQQPCENCDLTMHSNLYKAVKQSFLLLQTTAKSYLKVLQIGLLLSLFEYGHGLDRESELTIVGCAVICKLNNMGSVAESKDDTGIGIDATCRKAVIIMDCLVKLPKYSRSEQTPSDGGSNLVTAEAQLDGKKIKESCGSSSNFEMLFQVAGIVREATQYIKEGRTSQSSSNSYLAVESRLRNLCYALIQAAGPNSLVFCDSIALALSAADRLAIESSRRMAVDICKSMNEIVPKKGVKGLSLIGLSTTCRAAQLLARNTPSLCGEGMFTVPDLEALDRAQHEFTQRWRVGDLLFGIM</sequence>
<evidence type="ECO:0000313" key="3">
    <source>
        <dbReference type="EMBL" id="KAF3076939.1"/>
    </source>
</evidence>
<dbReference type="Gene3D" id="4.10.240.10">
    <property type="entry name" value="Zn(2)-C6 fungal-type DNA-binding domain"/>
    <property type="match status" value="1"/>
</dbReference>
<dbReference type="SUPFAM" id="SSF57701">
    <property type="entry name" value="Zn2/Cys6 DNA-binding domain"/>
    <property type="match status" value="1"/>
</dbReference>
<reference evidence="3 4" key="1">
    <citation type="submission" date="2018-06" db="EMBL/GenBank/DDBJ databases">
        <title>Genome analysis of cellulolytic fungus Trichoderma lentiforme CFAM-422.</title>
        <authorList>
            <person name="Steindorff A.S."/>
            <person name="Formighieri E.F."/>
            <person name="Midorikawa G.E.O."/>
            <person name="Tamietti M.S."/>
            <person name="Ramos E.Z."/>
            <person name="Silva A.S."/>
            <person name="Bon E.P.S."/>
            <person name="Mendes T.D."/>
            <person name="Damaso M.C.T."/>
            <person name="Favaro L.C.L."/>
        </authorList>
    </citation>
    <scope>NUCLEOTIDE SEQUENCE [LARGE SCALE GENOMIC DNA]</scope>
    <source>
        <strain evidence="3 4">CFAM-422</strain>
    </source>
</reference>
<dbReference type="EMBL" id="QLNT01000001">
    <property type="protein sequence ID" value="KAF3076939.1"/>
    <property type="molecule type" value="Genomic_DNA"/>
</dbReference>
<dbReference type="AlphaFoldDB" id="A0A9P4XNZ6"/>
<keyword evidence="4" id="KW-1185">Reference proteome</keyword>
<dbReference type="SMART" id="SM00066">
    <property type="entry name" value="GAL4"/>
    <property type="match status" value="1"/>
</dbReference>
<dbReference type="GO" id="GO:0000981">
    <property type="term" value="F:DNA-binding transcription factor activity, RNA polymerase II-specific"/>
    <property type="evidence" value="ECO:0007669"/>
    <property type="project" value="InterPro"/>
</dbReference>